<reference evidence="2 3" key="1">
    <citation type="submission" date="2024-01" db="EMBL/GenBank/DDBJ databases">
        <authorList>
            <person name="Alioto T."/>
            <person name="Alioto T."/>
            <person name="Gomez Garrido J."/>
        </authorList>
    </citation>
    <scope>NUCLEOTIDE SEQUENCE [LARGE SCALE GENOMIC DNA]</scope>
</reference>
<gene>
    <name evidence="2" type="ORF">FSCOSCO3_A005749</name>
</gene>
<keyword evidence="1" id="KW-1133">Transmembrane helix</keyword>
<organism evidence="2 3">
    <name type="scientific">Scomber scombrus</name>
    <name type="common">Atlantic mackerel</name>
    <name type="synonym">Scomber vernalis</name>
    <dbReference type="NCBI Taxonomy" id="13677"/>
    <lineage>
        <taxon>Eukaryota</taxon>
        <taxon>Metazoa</taxon>
        <taxon>Chordata</taxon>
        <taxon>Craniata</taxon>
        <taxon>Vertebrata</taxon>
        <taxon>Euteleostomi</taxon>
        <taxon>Actinopterygii</taxon>
        <taxon>Neopterygii</taxon>
        <taxon>Teleostei</taxon>
        <taxon>Neoteleostei</taxon>
        <taxon>Acanthomorphata</taxon>
        <taxon>Pelagiaria</taxon>
        <taxon>Scombriformes</taxon>
        <taxon>Scombridae</taxon>
        <taxon>Scomber</taxon>
    </lineage>
</organism>
<feature type="non-terminal residue" evidence="2">
    <location>
        <position position="1"/>
    </location>
</feature>
<keyword evidence="3" id="KW-1185">Reference proteome</keyword>
<evidence type="ECO:0000256" key="1">
    <source>
        <dbReference type="SAM" id="Phobius"/>
    </source>
</evidence>
<comment type="caution">
    <text evidence="2">The sequence shown here is derived from an EMBL/GenBank/DDBJ whole genome shotgun (WGS) entry which is preliminary data.</text>
</comment>
<evidence type="ECO:0000313" key="2">
    <source>
        <dbReference type="EMBL" id="CAK6984202.1"/>
    </source>
</evidence>
<name>A0AAV1QIM3_SCOSC</name>
<evidence type="ECO:0000313" key="3">
    <source>
        <dbReference type="Proteomes" id="UP001314229"/>
    </source>
</evidence>
<protein>
    <submittedName>
        <fullName evidence="2">Uncharacterized protein</fullName>
    </submittedName>
</protein>
<sequence length="88" mass="9873">LLASSHLYRTAFTLPLAWNSKTFDIIFMNIVNSVYHCLLFVFCSVPYTPMINKDLAEKDEDRATIVSANAVLLRPLSTILRLLSLPGS</sequence>
<feature type="transmembrane region" description="Helical" evidence="1">
    <location>
        <begin position="25"/>
        <end position="48"/>
    </location>
</feature>
<proteinExistence type="predicted"/>
<dbReference type="Proteomes" id="UP001314229">
    <property type="component" value="Unassembled WGS sequence"/>
</dbReference>
<accession>A0AAV1QIM3</accession>
<keyword evidence="1" id="KW-0812">Transmembrane</keyword>
<dbReference type="AlphaFoldDB" id="A0AAV1QIM3"/>
<dbReference type="EMBL" id="CAWUFR010001671">
    <property type="protein sequence ID" value="CAK6984202.1"/>
    <property type="molecule type" value="Genomic_DNA"/>
</dbReference>
<keyword evidence="1" id="KW-0472">Membrane</keyword>